<dbReference type="STRING" id="930991.A0A0D0D902"/>
<proteinExistence type="predicted"/>
<dbReference type="InParanoid" id="A0A0D0D902"/>
<sequence>QKRPVDLLQIWCELDFIMAGLNEPCGSADSTPSPNGISGLIHLALALLLVILNSAVTEHVCSQFGIIHSHLCNNLSLEKVCKQAPVHLDMIVWYGSICCVK</sequence>
<protein>
    <submittedName>
        <fullName evidence="1">Uncharacterized protein</fullName>
    </submittedName>
</protein>
<accession>A0A0D0D902</accession>
<dbReference type="HOGENOM" id="CLU_2298381_0_0_1"/>
<dbReference type="EMBL" id="KN826065">
    <property type="protein sequence ID" value="KIK80246.1"/>
    <property type="molecule type" value="Genomic_DNA"/>
</dbReference>
<keyword evidence="2" id="KW-1185">Reference proteome</keyword>
<evidence type="ECO:0000313" key="2">
    <source>
        <dbReference type="Proteomes" id="UP000054538"/>
    </source>
</evidence>
<name>A0A0D0D902_9AGAM</name>
<dbReference type="OrthoDB" id="2689137at2759"/>
<dbReference type="Proteomes" id="UP000054538">
    <property type="component" value="Unassembled WGS sequence"/>
</dbReference>
<reference evidence="1 2" key="1">
    <citation type="submission" date="2014-04" db="EMBL/GenBank/DDBJ databases">
        <authorList>
            <consortium name="DOE Joint Genome Institute"/>
            <person name="Kuo A."/>
            <person name="Kohler A."/>
            <person name="Jargeat P."/>
            <person name="Nagy L.G."/>
            <person name="Floudas D."/>
            <person name="Copeland A."/>
            <person name="Barry K.W."/>
            <person name="Cichocki N."/>
            <person name="Veneault-Fourrey C."/>
            <person name="LaButti K."/>
            <person name="Lindquist E.A."/>
            <person name="Lipzen A."/>
            <person name="Lundell T."/>
            <person name="Morin E."/>
            <person name="Murat C."/>
            <person name="Sun H."/>
            <person name="Tunlid A."/>
            <person name="Henrissat B."/>
            <person name="Grigoriev I.V."/>
            <person name="Hibbett D.S."/>
            <person name="Martin F."/>
            <person name="Nordberg H.P."/>
            <person name="Cantor M.N."/>
            <person name="Hua S.X."/>
        </authorList>
    </citation>
    <scope>NUCLEOTIDE SEQUENCE [LARGE SCALE GENOMIC DNA]</scope>
    <source>
        <strain evidence="1 2">Ve08.2h10</strain>
    </source>
</reference>
<gene>
    <name evidence="1" type="ORF">PAXRUDRAFT_73617</name>
</gene>
<reference evidence="2" key="2">
    <citation type="submission" date="2015-01" db="EMBL/GenBank/DDBJ databases">
        <title>Evolutionary Origins and Diversification of the Mycorrhizal Mutualists.</title>
        <authorList>
            <consortium name="DOE Joint Genome Institute"/>
            <consortium name="Mycorrhizal Genomics Consortium"/>
            <person name="Kohler A."/>
            <person name="Kuo A."/>
            <person name="Nagy L.G."/>
            <person name="Floudas D."/>
            <person name="Copeland A."/>
            <person name="Barry K.W."/>
            <person name="Cichocki N."/>
            <person name="Veneault-Fourrey C."/>
            <person name="LaButti K."/>
            <person name="Lindquist E.A."/>
            <person name="Lipzen A."/>
            <person name="Lundell T."/>
            <person name="Morin E."/>
            <person name="Murat C."/>
            <person name="Riley R."/>
            <person name="Ohm R."/>
            <person name="Sun H."/>
            <person name="Tunlid A."/>
            <person name="Henrissat B."/>
            <person name="Grigoriev I.V."/>
            <person name="Hibbett D.S."/>
            <person name="Martin F."/>
        </authorList>
    </citation>
    <scope>NUCLEOTIDE SEQUENCE [LARGE SCALE GENOMIC DNA]</scope>
    <source>
        <strain evidence="2">Ve08.2h10</strain>
    </source>
</reference>
<dbReference type="AlphaFoldDB" id="A0A0D0D902"/>
<feature type="non-terminal residue" evidence="1">
    <location>
        <position position="101"/>
    </location>
</feature>
<feature type="non-terminal residue" evidence="1">
    <location>
        <position position="1"/>
    </location>
</feature>
<evidence type="ECO:0000313" key="1">
    <source>
        <dbReference type="EMBL" id="KIK80246.1"/>
    </source>
</evidence>
<organism evidence="1 2">
    <name type="scientific">Paxillus rubicundulus Ve08.2h10</name>
    <dbReference type="NCBI Taxonomy" id="930991"/>
    <lineage>
        <taxon>Eukaryota</taxon>
        <taxon>Fungi</taxon>
        <taxon>Dikarya</taxon>
        <taxon>Basidiomycota</taxon>
        <taxon>Agaricomycotina</taxon>
        <taxon>Agaricomycetes</taxon>
        <taxon>Agaricomycetidae</taxon>
        <taxon>Boletales</taxon>
        <taxon>Paxilineae</taxon>
        <taxon>Paxillaceae</taxon>
        <taxon>Paxillus</taxon>
    </lineage>
</organism>